<dbReference type="Proteomes" id="UP000001542">
    <property type="component" value="Unassembled WGS sequence"/>
</dbReference>
<gene>
    <name evidence="1" type="ORF">TVAG_050820</name>
</gene>
<proteinExistence type="predicted"/>
<sequence length="824" mass="95307">MTEEITQISPSQEYYLDINSLSAMLQELKKGEMDINSSYYLKIVEYWCDYKWNSIVEAQLADLIHSVLFGTLIENYTKFEKIHYQIARTQVSFYFNVFSTWEGFTQWINETSESIQLMFYLALSRKFNNSSPLFSQNTASVKEHFISSGLKDQFLNKTFSQNQQNSPINFAILAALSKWIDTSFIFDENIKTVILSQMQNPETFPYILKLYSHAIMRIPQENILDFVNIYSNFEEIPNLLQKFNTAATQVAFAEYICYLFAICDNVETKNLFADYAKQISPNFPAAAPVLLQIFISLAKNPENALEMFSIGWTSLFNLASASDLNLSNIMNYQKSICDPENIAYTAYTVNNEEIFKVLSEEIYAEIDPVNQPQLALAQMNLIVRFVFNGKCTFKEMDDYLDKIFTLFAIEAAELVTSMPHLVLLWTIYELGGIYPLHFGKYRNQFVEKYLELISLEDLDQEILDKFEDVFLEYVKANNLNQITFNEEILGTVLSKMSITRICIAALFAMNMIDNELQIKIIEIILQAINDCDDQPHEIAKLLLKFISSFCDKISSEIQPKIKEIVAETEQFCEDDEINSLSMYVSYNLDANSYFETLPERFRLIQWIKSVDAMQSTLTGYIPPEDHREMFASLLLQSLEILIQIIQRIFECFIGGMVPEEEMVKVLRKFIPLLQRIKKTKNLHIEIPQEIAIELNNWVAKALQLAFNSFQVTRFLILLLKEIFIFDENLTNEYGKIIFSFVLSEEYSPLLNGIMVTQEASIEMILKMPIELIPTILSPFLAMIGCPDISEQVIGAKKLKNEKRFAAVHKIFQVLWKYAQVVPLN</sequence>
<reference evidence="1" key="2">
    <citation type="journal article" date="2007" name="Science">
        <title>Draft genome sequence of the sexually transmitted pathogen Trichomonas vaginalis.</title>
        <authorList>
            <person name="Carlton J.M."/>
            <person name="Hirt R.P."/>
            <person name="Silva J.C."/>
            <person name="Delcher A.L."/>
            <person name="Schatz M."/>
            <person name="Zhao Q."/>
            <person name="Wortman J.R."/>
            <person name="Bidwell S.L."/>
            <person name="Alsmark U.C.M."/>
            <person name="Besteiro S."/>
            <person name="Sicheritz-Ponten T."/>
            <person name="Noel C.J."/>
            <person name="Dacks J.B."/>
            <person name="Foster P.G."/>
            <person name="Simillion C."/>
            <person name="Van de Peer Y."/>
            <person name="Miranda-Saavedra D."/>
            <person name="Barton G.J."/>
            <person name="Westrop G.D."/>
            <person name="Mueller S."/>
            <person name="Dessi D."/>
            <person name="Fiori P.L."/>
            <person name="Ren Q."/>
            <person name="Paulsen I."/>
            <person name="Zhang H."/>
            <person name="Bastida-Corcuera F.D."/>
            <person name="Simoes-Barbosa A."/>
            <person name="Brown M.T."/>
            <person name="Hayes R.D."/>
            <person name="Mukherjee M."/>
            <person name="Okumura C.Y."/>
            <person name="Schneider R."/>
            <person name="Smith A.J."/>
            <person name="Vanacova S."/>
            <person name="Villalvazo M."/>
            <person name="Haas B.J."/>
            <person name="Pertea M."/>
            <person name="Feldblyum T.V."/>
            <person name="Utterback T.R."/>
            <person name="Shu C.L."/>
            <person name="Osoegawa K."/>
            <person name="de Jong P.J."/>
            <person name="Hrdy I."/>
            <person name="Horvathova L."/>
            <person name="Zubacova Z."/>
            <person name="Dolezal P."/>
            <person name="Malik S.B."/>
            <person name="Logsdon J.M. Jr."/>
            <person name="Henze K."/>
            <person name="Gupta A."/>
            <person name="Wang C.C."/>
            <person name="Dunne R.L."/>
            <person name="Upcroft J.A."/>
            <person name="Upcroft P."/>
            <person name="White O."/>
            <person name="Salzberg S.L."/>
            <person name="Tang P."/>
            <person name="Chiu C.-H."/>
            <person name="Lee Y.-S."/>
            <person name="Embley T.M."/>
            <person name="Coombs G.H."/>
            <person name="Mottram J.C."/>
            <person name="Tachezy J."/>
            <person name="Fraser-Liggett C.M."/>
            <person name="Johnson P.J."/>
        </authorList>
    </citation>
    <scope>NUCLEOTIDE SEQUENCE [LARGE SCALE GENOMIC DNA]</scope>
    <source>
        <strain evidence="1">G3</strain>
    </source>
</reference>
<dbReference type="EMBL" id="DS113369">
    <property type="protein sequence ID" value="EAY08847.1"/>
    <property type="molecule type" value="Genomic_DNA"/>
</dbReference>
<dbReference type="InParanoid" id="A2EEP1"/>
<dbReference type="VEuPathDB" id="TrichDB:TVAG_050820"/>
<dbReference type="KEGG" id="tva:4766757"/>
<evidence type="ECO:0000313" key="1">
    <source>
        <dbReference type="EMBL" id="EAY08847.1"/>
    </source>
</evidence>
<evidence type="ECO:0000313" key="2">
    <source>
        <dbReference type="Proteomes" id="UP000001542"/>
    </source>
</evidence>
<dbReference type="RefSeq" id="XP_001321070.1">
    <property type="nucleotide sequence ID" value="XM_001321035.1"/>
</dbReference>
<accession>A2EEP1</accession>
<dbReference type="SMR" id="A2EEP1"/>
<reference evidence="1" key="1">
    <citation type="submission" date="2006-10" db="EMBL/GenBank/DDBJ databases">
        <authorList>
            <person name="Amadeo P."/>
            <person name="Zhao Q."/>
            <person name="Wortman J."/>
            <person name="Fraser-Liggett C."/>
            <person name="Carlton J."/>
        </authorList>
    </citation>
    <scope>NUCLEOTIDE SEQUENCE</scope>
    <source>
        <strain evidence="1">G3</strain>
    </source>
</reference>
<organism evidence="1 2">
    <name type="scientific">Trichomonas vaginalis (strain ATCC PRA-98 / G3)</name>
    <dbReference type="NCBI Taxonomy" id="412133"/>
    <lineage>
        <taxon>Eukaryota</taxon>
        <taxon>Metamonada</taxon>
        <taxon>Parabasalia</taxon>
        <taxon>Trichomonadida</taxon>
        <taxon>Trichomonadidae</taxon>
        <taxon>Trichomonas</taxon>
    </lineage>
</organism>
<name>A2EEP1_TRIV3</name>
<protein>
    <submittedName>
        <fullName evidence="1">Uncharacterized protein</fullName>
    </submittedName>
</protein>
<dbReference type="VEuPathDB" id="TrichDB:TVAGG3_0981700"/>
<dbReference type="AlphaFoldDB" id="A2EEP1"/>
<keyword evidence="2" id="KW-1185">Reference proteome</keyword>